<keyword evidence="1" id="KW-0812">Transmembrane</keyword>
<organism evidence="2 3">
    <name type="scientific">Candidatus Sulfobium mesophilum</name>
    <dbReference type="NCBI Taxonomy" id="2016548"/>
    <lineage>
        <taxon>Bacteria</taxon>
        <taxon>Pseudomonadati</taxon>
        <taxon>Nitrospirota</taxon>
        <taxon>Nitrospiria</taxon>
        <taxon>Nitrospirales</taxon>
        <taxon>Nitrospiraceae</taxon>
        <taxon>Candidatus Sulfobium</taxon>
    </lineage>
</organism>
<protein>
    <recommendedName>
        <fullName evidence="4">Glycosyltransferase RgtA/B/C/D-like domain-containing protein</fullName>
    </recommendedName>
</protein>
<proteinExistence type="predicted"/>
<feature type="transmembrane region" description="Helical" evidence="1">
    <location>
        <begin position="204"/>
        <end position="223"/>
    </location>
</feature>
<feature type="transmembrane region" description="Helical" evidence="1">
    <location>
        <begin position="324"/>
        <end position="341"/>
    </location>
</feature>
<feature type="transmembrane region" description="Helical" evidence="1">
    <location>
        <begin position="353"/>
        <end position="370"/>
    </location>
</feature>
<gene>
    <name evidence="2" type="ORF">NBG4_950002</name>
</gene>
<feature type="transmembrane region" description="Helical" evidence="1">
    <location>
        <begin position="85"/>
        <end position="103"/>
    </location>
</feature>
<accession>A0A2U3QL90</accession>
<dbReference type="AlphaFoldDB" id="A0A2U3QL90"/>
<reference evidence="3" key="1">
    <citation type="submission" date="2018-03" db="EMBL/GenBank/DDBJ databases">
        <authorList>
            <person name="Zecchin S."/>
        </authorList>
    </citation>
    <scope>NUCLEOTIDE SEQUENCE [LARGE SCALE GENOMIC DNA]</scope>
</reference>
<feature type="transmembrane region" description="Helical" evidence="1">
    <location>
        <begin position="136"/>
        <end position="155"/>
    </location>
</feature>
<feature type="transmembrane region" description="Helical" evidence="1">
    <location>
        <begin position="175"/>
        <end position="197"/>
    </location>
</feature>
<feature type="transmembrane region" description="Helical" evidence="1">
    <location>
        <begin position="12"/>
        <end position="36"/>
    </location>
</feature>
<keyword evidence="1" id="KW-1133">Transmembrane helix</keyword>
<name>A0A2U3QL90_9BACT</name>
<keyword evidence="1" id="KW-0472">Membrane</keyword>
<dbReference type="Proteomes" id="UP000245125">
    <property type="component" value="Unassembled WGS sequence"/>
</dbReference>
<keyword evidence="3" id="KW-1185">Reference proteome</keyword>
<feature type="transmembrane region" description="Helical" evidence="1">
    <location>
        <begin position="294"/>
        <end position="318"/>
    </location>
</feature>
<feature type="transmembrane region" description="Helical" evidence="1">
    <location>
        <begin position="259"/>
        <end position="282"/>
    </location>
</feature>
<dbReference type="EMBL" id="OUUY01000147">
    <property type="protein sequence ID" value="SPQ02156.1"/>
    <property type="molecule type" value="Genomic_DNA"/>
</dbReference>
<evidence type="ECO:0008006" key="4">
    <source>
        <dbReference type="Google" id="ProtNLM"/>
    </source>
</evidence>
<dbReference type="OrthoDB" id="139918at2"/>
<evidence type="ECO:0000313" key="2">
    <source>
        <dbReference type="EMBL" id="SPQ02156.1"/>
    </source>
</evidence>
<evidence type="ECO:0000256" key="1">
    <source>
        <dbReference type="SAM" id="Phobius"/>
    </source>
</evidence>
<evidence type="ECO:0000313" key="3">
    <source>
        <dbReference type="Proteomes" id="UP000245125"/>
    </source>
</evidence>
<sequence length="541" mass="59795">MASVNDRLTAREYYVAVALTLLTVSLHTVFLINAGGFWRDEANSIAIALKPSMTDIWMALKVDSHPVLHILLLRAWAAVFGPGDFSLRFLGFSIGLGIIASLWSKTLGFGNRPPLLSLLLVGISPVMVRSLDTARAYGIAALSVIVAFTVIWRTVRKPTPAHVIVSTLMLTLCVQALYQSAVVVLAIGIAALLVGLLRGGLRRASLLAIPFCLSAISLLPYAGHVREARNWWPLARNPLGSKLLQPFIEAISSPTAWSMLLWIAVVILAIIGSVHGFAQIRFGEEEQKKTEWHFLLYCGITFAATIICVLIFFIYMVGPITFQVWYYALPLVLAAVSAEPLIDHVIKKRLRGLYVIVIATSAIIAFIPAARNLTMRMTSIDIAAAFIEKKAGPNDLVIVVPWYYGVSLSRYYHGRAPWQTFPALEDTSIHRYDLLKEKMKQPQTITEDLKKISSTLQSGGIIWVVGRINPKGRDRFVTSLPPPPLPTTGWSSAPYTDNWGNHLMSVLFSRTHEYALVPLHANQQINPLETAQIAAFRGWIP</sequence>